<dbReference type="AlphaFoldDB" id="A0A6A6AUV0"/>
<keyword evidence="3" id="KW-1185">Reference proteome</keyword>
<sequence length="316" mass="33227">MKSLVVLATLTTAVVATLVPASKVKSSATASSIIIKASPTVSPSAASHNFVLVGCLKDGESCHGAYGACCNECRADETHAGEREILDRYTFTCFKPRVPAQRPCLANRAVCNGRNGDCCGGACYKNLDTGDHVCRKIEKAVKHTATDSSAIATTSNHTVASSDDKKDERRCIADGADCSGEWNSCCSGACYMDRSRGSHTCYKPSNGCVESGTCVQMAATSSGVETRKVLSTNITGNLTSAIEAADKHNASCVSVNDDTSSTSTASAKPRATVDAPDVFAARQCFPKGAKCSSWKNRCCSGNCWRDWSRGGRHTCA</sequence>
<evidence type="ECO:0000256" key="1">
    <source>
        <dbReference type="SAM" id="SignalP"/>
    </source>
</evidence>
<name>A0A6A6AUV0_9PLEO</name>
<reference evidence="2" key="1">
    <citation type="journal article" date="2020" name="Stud. Mycol.">
        <title>101 Dothideomycetes genomes: a test case for predicting lifestyles and emergence of pathogens.</title>
        <authorList>
            <person name="Haridas S."/>
            <person name="Albert R."/>
            <person name="Binder M."/>
            <person name="Bloem J."/>
            <person name="Labutti K."/>
            <person name="Salamov A."/>
            <person name="Andreopoulos B."/>
            <person name="Baker S."/>
            <person name="Barry K."/>
            <person name="Bills G."/>
            <person name="Bluhm B."/>
            <person name="Cannon C."/>
            <person name="Castanera R."/>
            <person name="Culley D."/>
            <person name="Daum C."/>
            <person name="Ezra D."/>
            <person name="Gonzalez J."/>
            <person name="Henrissat B."/>
            <person name="Kuo A."/>
            <person name="Liang C."/>
            <person name="Lipzen A."/>
            <person name="Lutzoni F."/>
            <person name="Magnuson J."/>
            <person name="Mondo S."/>
            <person name="Nolan M."/>
            <person name="Ohm R."/>
            <person name="Pangilinan J."/>
            <person name="Park H.-J."/>
            <person name="Ramirez L."/>
            <person name="Alfaro M."/>
            <person name="Sun H."/>
            <person name="Tritt A."/>
            <person name="Yoshinaga Y."/>
            <person name="Zwiers L.-H."/>
            <person name="Turgeon B."/>
            <person name="Goodwin S."/>
            <person name="Spatafora J."/>
            <person name="Crous P."/>
            <person name="Grigoriev I."/>
        </authorList>
    </citation>
    <scope>NUCLEOTIDE SEQUENCE</scope>
    <source>
        <strain evidence="2">CBS 119687</strain>
    </source>
</reference>
<dbReference type="EMBL" id="ML977497">
    <property type="protein sequence ID" value="KAF2134983.1"/>
    <property type="molecule type" value="Genomic_DNA"/>
</dbReference>
<accession>A0A6A6AUV0</accession>
<gene>
    <name evidence="2" type="ORF">P153DRAFT_380789</name>
</gene>
<evidence type="ECO:0000313" key="2">
    <source>
        <dbReference type="EMBL" id="KAF2134983.1"/>
    </source>
</evidence>
<proteinExistence type="predicted"/>
<organism evidence="2 3">
    <name type="scientific">Dothidotthia symphoricarpi CBS 119687</name>
    <dbReference type="NCBI Taxonomy" id="1392245"/>
    <lineage>
        <taxon>Eukaryota</taxon>
        <taxon>Fungi</taxon>
        <taxon>Dikarya</taxon>
        <taxon>Ascomycota</taxon>
        <taxon>Pezizomycotina</taxon>
        <taxon>Dothideomycetes</taxon>
        <taxon>Pleosporomycetidae</taxon>
        <taxon>Pleosporales</taxon>
        <taxon>Dothidotthiaceae</taxon>
        <taxon>Dothidotthia</taxon>
    </lineage>
</organism>
<feature type="chain" id="PRO_5025392659" evidence="1">
    <location>
        <begin position="17"/>
        <end position="316"/>
    </location>
</feature>
<evidence type="ECO:0000313" key="3">
    <source>
        <dbReference type="Proteomes" id="UP000799771"/>
    </source>
</evidence>
<protein>
    <submittedName>
        <fullName evidence="2">Uncharacterized protein</fullName>
    </submittedName>
</protein>
<keyword evidence="1" id="KW-0732">Signal</keyword>
<dbReference type="Proteomes" id="UP000799771">
    <property type="component" value="Unassembled WGS sequence"/>
</dbReference>
<feature type="signal peptide" evidence="1">
    <location>
        <begin position="1"/>
        <end position="16"/>
    </location>
</feature>
<dbReference type="RefSeq" id="XP_033529370.1">
    <property type="nucleotide sequence ID" value="XM_033669961.1"/>
</dbReference>
<dbReference type="GeneID" id="54410393"/>